<dbReference type="CDD" id="cd07016">
    <property type="entry name" value="S14_ClpP_1"/>
    <property type="match status" value="1"/>
</dbReference>
<comment type="similarity">
    <text evidence="1 6">Belongs to the peptidase S14 family.</text>
</comment>
<dbReference type="GO" id="GO:0009368">
    <property type="term" value="C:endopeptidase Clp complex"/>
    <property type="evidence" value="ECO:0007669"/>
    <property type="project" value="TreeGrafter"/>
</dbReference>
<dbReference type="AlphaFoldDB" id="R3TKR9"/>
<dbReference type="EMBL" id="AJAT01000017">
    <property type="protein sequence ID" value="EOL42004.1"/>
    <property type="molecule type" value="Genomic_DNA"/>
</dbReference>
<dbReference type="HOGENOM" id="CLU_052762_2_1_9"/>
<accession>R3TKR9</accession>
<keyword evidence="4" id="KW-0378">Hydrolase</keyword>
<evidence type="ECO:0000313" key="7">
    <source>
        <dbReference type="EMBL" id="EOL42004.1"/>
    </source>
</evidence>
<protein>
    <recommendedName>
        <fullName evidence="6">ATP-dependent Clp protease proteolytic subunit</fullName>
    </recommendedName>
</protein>
<dbReference type="Pfam" id="PF00574">
    <property type="entry name" value="CLP_protease"/>
    <property type="match status" value="1"/>
</dbReference>
<evidence type="ECO:0000256" key="5">
    <source>
        <dbReference type="ARBA" id="ARBA00022825"/>
    </source>
</evidence>
<dbReference type="SUPFAM" id="SSF52096">
    <property type="entry name" value="ClpP/crotonase"/>
    <property type="match status" value="1"/>
</dbReference>
<evidence type="ECO:0000313" key="8">
    <source>
        <dbReference type="Proteomes" id="UP000013785"/>
    </source>
</evidence>
<keyword evidence="8" id="KW-1185">Reference proteome</keyword>
<dbReference type="RefSeq" id="WP_010768996.1">
    <property type="nucleotide sequence ID" value="NZ_ASWE01000001.1"/>
</dbReference>
<name>R3TKR9_9ENTE</name>
<comment type="caution">
    <text evidence="7">The sequence shown here is derived from an EMBL/GenBank/DDBJ whole genome shotgun (WGS) entry which is preliminary data.</text>
</comment>
<evidence type="ECO:0000256" key="6">
    <source>
        <dbReference type="RuleBase" id="RU003567"/>
    </source>
</evidence>
<dbReference type="PATRIC" id="fig|1158610.3.peg.2330"/>
<dbReference type="GO" id="GO:0004176">
    <property type="term" value="F:ATP-dependent peptidase activity"/>
    <property type="evidence" value="ECO:0007669"/>
    <property type="project" value="InterPro"/>
</dbReference>
<dbReference type="STRING" id="154621.RV11_GL003499"/>
<dbReference type="PANTHER" id="PTHR10381:SF70">
    <property type="entry name" value="ATP-DEPENDENT CLP PROTEASE PROTEOLYTIC SUBUNIT"/>
    <property type="match status" value="1"/>
</dbReference>
<dbReference type="InterPro" id="IPR029045">
    <property type="entry name" value="ClpP/crotonase-like_dom_sf"/>
</dbReference>
<dbReference type="GO" id="GO:0004252">
    <property type="term" value="F:serine-type endopeptidase activity"/>
    <property type="evidence" value="ECO:0007669"/>
    <property type="project" value="InterPro"/>
</dbReference>
<keyword evidence="5" id="KW-0720">Serine protease</keyword>
<evidence type="ECO:0000256" key="4">
    <source>
        <dbReference type="ARBA" id="ARBA00022801"/>
    </source>
</evidence>
<organism evidence="7 8">
    <name type="scientific">Enterococcus phoeniculicola ATCC BAA-412</name>
    <dbReference type="NCBI Taxonomy" id="1158610"/>
    <lineage>
        <taxon>Bacteria</taxon>
        <taxon>Bacillati</taxon>
        <taxon>Bacillota</taxon>
        <taxon>Bacilli</taxon>
        <taxon>Lactobacillales</taxon>
        <taxon>Enterococcaceae</taxon>
        <taxon>Enterococcus</taxon>
    </lineage>
</organism>
<proteinExistence type="inferred from homology"/>
<gene>
    <name evidence="7" type="ORF">UC3_02352</name>
</gene>
<dbReference type="PRINTS" id="PR00127">
    <property type="entry name" value="CLPPROTEASEP"/>
</dbReference>
<evidence type="ECO:0000256" key="1">
    <source>
        <dbReference type="ARBA" id="ARBA00007039"/>
    </source>
</evidence>
<keyword evidence="2" id="KW-0963">Cytoplasm</keyword>
<dbReference type="InterPro" id="IPR023562">
    <property type="entry name" value="ClpP/TepA"/>
</dbReference>
<sequence length="248" mass="27340">MTVKIKINGPIVSNDDKWFYDWLEMDATSPNDVLNQLPETNENVEITINSGGGLVDQGNEIYTALRAYQGNVTVNVIWAGSAASIIAMGANKVAISPVGQMMIHNVSGGGVGDYHDMDKLSEILLKANQSLANAYVAKTGKPKDEVLKLMDEETWLTAEEALEKGFVDEIMFENNHKPVLVADAGSGIIPQKIINEMKRLKKQPSTMQVNFSESQVKQIAQEVKKQLNDETIKIEEPVNVSPFAKFLF</sequence>
<dbReference type="Gene3D" id="3.90.226.10">
    <property type="entry name" value="2-enoyl-CoA Hydratase, Chain A, domain 1"/>
    <property type="match status" value="1"/>
</dbReference>
<dbReference type="NCBIfam" id="NF045542">
    <property type="entry name" value="Clp_rel_HeadMat"/>
    <property type="match status" value="1"/>
</dbReference>
<dbReference type="Proteomes" id="UP000013785">
    <property type="component" value="Unassembled WGS sequence"/>
</dbReference>
<dbReference type="PANTHER" id="PTHR10381">
    <property type="entry name" value="ATP-DEPENDENT CLP PROTEASE PROTEOLYTIC SUBUNIT"/>
    <property type="match status" value="1"/>
</dbReference>
<keyword evidence="3" id="KW-0645">Protease</keyword>
<reference evidence="7 8" key="1">
    <citation type="submission" date="2013-02" db="EMBL/GenBank/DDBJ databases">
        <title>The Genome Sequence of Enterococcus phoeniculicola BAA-412.</title>
        <authorList>
            <consortium name="The Broad Institute Genome Sequencing Platform"/>
            <consortium name="The Broad Institute Genome Sequencing Center for Infectious Disease"/>
            <person name="Earl A.M."/>
            <person name="Gilmore M.S."/>
            <person name="Lebreton F."/>
            <person name="Walker B."/>
            <person name="Young S.K."/>
            <person name="Zeng Q."/>
            <person name="Gargeya S."/>
            <person name="Fitzgerald M."/>
            <person name="Haas B."/>
            <person name="Abouelleil A."/>
            <person name="Alvarado L."/>
            <person name="Arachchi H.M."/>
            <person name="Berlin A.M."/>
            <person name="Chapman S.B."/>
            <person name="Dewar J."/>
            <person name="Goldberg J."/>
            <person name="Griggs A."/>
            <person name="Gujja S."/>
            <person name="Hansen M."/>
            <person name="Howarth C."/>
            <person name="Imamovic A."/>
            <person name="Larimer J."/>
            <person name="McCowan C."/>
            <person name="Murphy C."/>
            <person name="Neiman D."/>
            <person name="Pearson M."/>
            <person name="Priest M."/>
            <person name="Roberts A."/>
            <person name="Saif S."/>
            <person name="Shea T."/>
            <person name="Sisk P."/>
            <person name="Sykes S."/>
            <person name="Wortman J."/>
            <person name="Nusbaum C."/>
            <person name="Birren B."/>
        </authorList>
    </citation>
    <scope>NUCLEOTIDE SEQUENCE [LARGE SCALE GENOMIC DNA]</scope>
    <source>
        <strain evidence="7 8">ATCC BAA-412</strain>
    </source>
</reference>
<dbReference type="InterPro" id="IPR001907">
    <property type="entry name" value="ClpP"/>
</dbReference>
<evidence type="ECO:0000256" key="2">
    <source>
        <dbReference type="ARBA" id="ARBA00022490"/>
    </source>
</evidence>
<evidence type="ECO:0000256" key="3">
    <source>
        <dbReference type="ARBA" id="ARBA00022670"/>
    </source>
</evidence>
<dbReference type="eggNOG" id="COG0740">
    <property type="taxonomic scope" value="Bacteria"/>
</dbReference>
<dbReference type="OrthoDB" id="9806592at2"/>
<dbReference type="GO" id="GO:0051117">
    <property type="term" value="F:ATPase binding"/>
    <property type="evidence" value="ECO:0007669"/>
    <property type="project" value="TreeGrafter"/>
</dbReference>
<dbReference type="GO" id="GO:0006515">
    <property type="term" value="P:protein quality control for misfolded or incompletely synthesized proteins"/>
    <property type="evidence" value="ECO:0007669"/>
    <property type="project" value="TreeGrafter"/>
</dbReference>